<proteinExistence type="predicted"/>
<keyword evidence="2" id="KW-1185">Reference proteome</keyword>
<protein>
    <submittedName>
        <fullName evidence="1">Peptidoglycan-binding protein</fullName>
    </submittedName>
</protein>
<evidence type="ECO:0000313" key="1">
    <source>
        <dbReference type="EMBL" id="QUC66726.1"/>
    </source>
</evidence>
<name>A0AC61MW31_9FIRM</name>
<accession>A0AC61MW31</accession>
<dbReference type="EMBL" id="CP068393">
    <property type="protein sequence ID" value="QUC66726.1"/>
    <property type="molecule type" value="Genomic_DNA"/>
</dbReference>
<reference evidence="1" key="1">
    <citation type="submission" date="2021-01" db="EMBL/GenBank/DDBJ databases">
        <title>Complete genome sequence of Clostridiales bacterium R-7.</title>
        <authorList>
            <person name="Mahoney-Kurpe S.C."/>
            <person name="Palevich N."/>
            <person name="Koike S."/>
            <person name="Moon C.D."/>
            <person name="Attwood G.T."/>
        </authorList>
    </citation>
    <scope>NUCLEOTIDE SEQUENCE</scope>
    <source>
        <strain evidence="1">R-7</strain>
    </source>
</reference>
<evidence type="ECO:0000313" key="2">
    <source>
        <dbReference type="Proteomes" id="UP000682782"/>
    </source>
</evidence>
<gene>
    <name evidence="1" type="ORF">JYE49_12845</name>
</gene>
<organism evidence="1 2">
    <name type="scientific">Aristaeella hokkaidonensis</name>
    <dbReference type="NCBI Taxonomy" id="3046382"/>
    <lineage>
        <taxon>Bacteria</taxon>
        <taxon>Bacillati</taxon>
        <taxon>Bacillota</taxon>
        <taxon>Clostridia</taxon>
        <taxon>Eubacteriales</taxon>
        <taxon>Aristaeellaceae</taxon>
        <taxon>Aristaeella</taxon>
    </lineage>
</organism>
<dbReference type="Proteomes" id="UP000682782">
    <property type="component" value="Chromosome"/>
</dbReference>
<sequence>MKRNLKIIGLAAVLALCLLLTGCYQPPDEVNNGGQSGTTSTPFFKTIEPSPTIQVTPDTIPVDVQNTIGINNGQGTAQPTQTPGTDNGWGNWGSEPTASVTPIPDVVVLNPSTTQGNILTTDGTFTAIPVTPTPTPAPVTPTPTPKSLQRGFTGSDAVRAVQKRLKELGYYKGSADGDFGPATEEAVKAFQKANGLTADGKVGEKTLAKMNGTSAVSAKEASSGTGTGKTTAKPTSKVTNTPRPTATPDLTKDIYLERGSKGKKVETLQRRLIELGWLSGSVTGNYDETTEAAVSAFQKKAKLWVDGKAGPDTLKKLYSSDAPRTSTPISSKRETLEMGSEGSEVKQLQQKLKELNYLSGSADGKFGVATEAAVKAFQKNNNLTADGKAGTATLNKLYSGTAKASSGSQINLDNVGGNSSGRDTSGISSTGYITLEDGSSGEQVKTLQKRLKDLGYYDGSVDGNYGDGTKSAVIAFQQRNNLKADGKAGPATQRVLYQSKSNITYGSMRQGEESSAVKNLQYTLYELDYYDGAIDGKYGQTTADAVRAFQIQNNITPVDGVAGSKTLSVLYSSDALPATAANPNYGTVQYGDTGLLVQEVQGCLIDLGYLNEMTGVYDDATVAAVKAFQGANGLTQDGKCGKNTLQVLFGY</sequence>